<evidence type="ECO:0000313" key="2">
    <source>
        <dbReference type="Proteomes" id="UP000240418"/>
    </source>
</evidence>
<dbReference type="PANTHER" id="PTHR34309:SF10">
    <property type="entry name" value="SLR1406 PROTEIN"/>
    <property type="match status" value="1"/>
</dbReference>
<dbReference type="InterPro" id="IPR052517">
    <property type="entry name" value="GlcG_carb_metab_protein"/>
</dbReference>
<dbReference type="RefSeq" id="WP_106610151.1">
    <property type="nucleotide sequence ID" value="NZ_PYGJ01000019.1"/>
</dbReference>
<dbReference type="Pfam" id="PF03928">
    <property type="entry name" value="HbpS-like"/>
    <property type="match status" value="1"/>
</dbReference>
<dbReference type="OrthoDB" id="9815788at2"/>
<dbReference type="Proteomes" id="UP000240418">
    <property type="component" value="Unassembled WGS sequence"/>
</dbReference>
<evidence type="ECO:0000313" key="1">
    <source>
        <dbReference type="EMBL" id="PSL17233.1"/>
    </source>
</evidence>
<comment type="caution">
    <text evidence="1">The sequence shown here is derived from an EMBL/GenBank/DDBJ whole genome shotgun (WGS) entry which is preliminary data.</text>
</comment>
<dbReference type="InterPro" id="IPR038084">
    <property type="entry name" value="PduO/GlcC-like_sf"/>
</dbReference>
<dbReference type="PANTHER" id="PTHR34309">
    <property type="entry name" value="SLR1406 PROTEIN"/>
    <property type="match status" value="1"/>
</dbReference>
<dbReference type="SUPFAM" id="SSF143744">
    <property type="entry name" value="GlcG-like"/>
    <property type="match status" value="1"/>
</dbReference>
<gene>
    <name evidence="1" type="ORF">CLV88_1192</name>
</gene>
<protein>
    <submittedName>
        <fullName evidence="1">Uncharacterized protein GlcG (DUF336 family)</fullName>
    </submittedName>
</protein>
<keyword evidence="2" id="KW-1185">Reference proteome</keyword>
<proteinExistence type="predicted"/>
<dbReference type="EMBL" id="PYGJ01000019">
    <property type="protein sequence ID" value="PSL17233.1"/>
    <property type="molecule type" value="Genomic_DNA"/>
</dbReference>
<dbReference type="InterPro" id="IPR005624">
    <property type="entry name" value="PduO/GlcC-like"/>
</dbReference>
<sequence length="139" mass="14203">MSISHSRPTLTYAAASQMVATAIAHASANGWSISVAVLDNSGQVLASGRMDNVPAQILDFASDKAYTAMLGKTSLAFGERMAELKSLEMGVPNRARLITWEGGVPVMENDTQIGAIGVSGAAGHEDAACANAAIAAIGL</sequence>
<name>A0A2P8F686_9RHOB</name>
<accession>A0A2P8F686</accession>
<dbReference type="Gene3D" id="3.30.450.150">
    <property type="entry name" value="Haem-degrading domain"/>
    <property type="match status" value="1"/>
</dbReference>
<dbReference type="AlphaFoldDB" id="A0A2P8F686"/>
<reference evidence="1 2" key="1">
    <citation type="submission" date="2018-03" db="EMBL/GenBank/DDBJ databases">
        <title>Genomic Encyclopedia of Archaeal and Bacterial Type Strains, Phase II (KMG-II): from individual species to whole genera.</title>
        <authorList>
            <person name="Goeker M."/>
        </authorList>
    </citation>
    <scope>NUCLEOTIDE SEQUENCE [LARGE SCALE GENOMIC DNA]</scope>
    <source>
        <strain evidence="1 2">DSM 100673</strain>
    </source>
</reference>
<organism evidence="1 2">
    <name type="scientific">Shimia abyssi</name>
    <dbReference type="NCBI Taxonomy" id="1662395"/>
    <lineage>
        <taxon>Bacteria</taxon>
        <taxon>Pseudomonadati</taxon>
        <taxon>Pseudomonadota</taxon>
        <taxon>Alphaproteobacteria</taxon>
        <taxon>Rhodobacterales</taxon>
        <taxon>Roseobacteraceae</taxon>
    </lineage>
</organism>